<dbReference type="AlphaFoldDB" id="A0AB39RPK7"/>
<name>A0AB39RPK7_9ACTN</name>
<comment type="cofactor">
    <cofactor evidence="2">
        <name>Mg(2+)</name>
        <dbReference type="ChEBI" id="CHEBI:18420"/>
    </cofactor>
</comment>
<feature type="compositionally biased region" description="Pro residues" evidence="3">
    <location>
        <begin position="69"/>
        <end position="85"/>
    </location>
</feature>
<dbReference type="PRINTS" id="PR01399">
    <property type="entry name" value="ENTSNTHTASED"/>
</dbReference>
<feature type="binding site" evidence="1">
    <location>
        <position position="151"/>
    </location>
    <ligand>
        <name>CoA</name>
        <dbReference type="ChEBI" id="CHEBI:57287"/>
    </ligand>
</feature>
<protein>
    <recommendedName>
        <fullName evidence="4">4'-phosphopantetheinyl transferase N-terminal domain-containing protein</fullName>
    </recommendedName>
</protein>
<evidence type="ECO:0000256" key="1">
    <source>
        <dbReference type="PIRSR" id="PIRSR603542-1"/>
    </source>
</evidence>
<dbReference type="RefSeq" id="WP_369249782.1">
    <property type="nucleotide sequence ID" value="NZ_CP163443.1"/>
</dbReference>
<feature type="compositionally biased region" description="Basic and acidic residues" evidence="3">
    <location>
        <begin position="45"/>
        <end position="61"/>
    </location>
</feature>
<feature type="binding site" evidence="2">
    <location>
        <position position="211"/>
    </location>
    <ligand>
        <name>Mg(2+)</name>
        <dbReference type="ChEBI" id="CHEBI:18420"/>
    </ligand>
</feature>
<organism evidence="5">
    <name type="scientific">Streptomyces sp. R41</name>
    <dbReference type="NCBI Taxonomy" id="3238632"/>
    <lineage>
        <taxon>Bacteria</taxon>
        <taxon>Bacillati</taxon>
        <taxon>Actinomycetota</taxon>
        <taxon>Actinomycetes</taxon>
        <taxon>Kitasatosporales</taxon>
        <taxon>Streptomycetaceae</taxon>
        <taxon>Streptomyces</taxon>
    </lineage>
</organism>
<dbReference type="GO" id="GO:0046872">
    <property type="term" value="F:metal ion binding"/>
    <property type="evidence" value="ECO:0007669"/>
    <property type="project" value="UniProtKB-KW"/>
</dbReference>
<feature type="compositionally biased region" description="Basic and acidic residues" evidence="3">
    <location>
        <begin position="1"/>
        <end position="31"/>
    </location>
</feature>
<feature type="binding site" evidence="1">
    <location>
        <position position="209"/>
    </location>
    <ligand>
        <name>CoA</name>
        <dbReference type="ChEBI" id="CHEBI:57287"/>
    </ligand>
</feature>
<sequence>MPRIAGPDRARPRIAEPDRARPPVAEPDRPLPRIAGPDRPPPRIAEPDRARPPVAEPDRARPPVAGPDRPLPPVAKPDRPLPPVAKPDDALLRAPLPSSVYGALLRAVLPSWAYGAARAADVVPSAELFPEEAAVCAEAGPRRRAEFTAGRWCAHRALAALGAGRVAVPRGARGMPVWPDGVVGSITHCEGYRAAAVCRGGDARALGIDAEPAAPLPARVRAGLFRTQARVEAGAETGADSGDESRDEEDAFAADLARRLPGFPVDRLLFSAKEAAYKAWSSYADRPPPLRELRVVSALPDRAAVAHARPALSGTFTVRVPRGFALCNGDHLYGSWRAGAGLLISSALIVHGAAERLQSGSAWVSST</sequence>
<evidence type="ECO:0000313" key="5">
    <source>
        <dbReference type="EMBL" id="XDQ56710.1"/>
    </source>
</evidence>
<dbReference type="InterPro" id="IPR041354">
    <property type="entry name" value="4PPT_N"/>
</dbReference>
<feature type="domain" description="4'-phosphopantetheinyl transferase N-terminal" evidence="4">
    <location>
        <begin position="131"/>
        <end position="197"/>
    </location>
</feature>
<proteinExistence type="predicted"/>
<dbReference type="Pfam" id="PF17837">
    <property type="entry name" value="4PPT_N"/>
    <property type="match status" value="1"/>
</dbReference>
<dbReference type="GO" id="GO:0009366">
    <property type="term" value="C:enterobactin synthetase complex"/>
    <property type="evidence" value="ECO:0007669"/>
    <property type="project" value="InterPro"/>
</dbReference>
<dbReference type="PANTHER" id="PTHR38096:SF1">
    <property type="entry name" value="ENTEROBACTIN SYNTHASE COMPONENT D"/>
    <property type="match status" value="1"/>
</dbReference>
<feature type="region of interest" description="Disordered" evidence="3">
    <location>
        <begin position="1"/>
        <end position="89"/>
    </location>
</feature>
<evidence type="ECO:0000256" key="3">
    <source>
        <dbReference type="SAM" id="MobiDB-lite"/>
    </source>
</evidence>
<feature type="binding site" evidence="1">
    <location>
        <position position="274"/>
    </location>
    <ligand>
        <name>CoA</name>
        <dbReference type="ChEBI" id="CHEBI:57287"/>
    </ligand>
</feature>
<dbReference type="GO" id="GO:0008897">
    <property type="term" value="F:holo-[acyl-carrier-protein] synthase activity"/>
    <property type="evidence" value="ECO:0007669"/>
    <property type="project" value="TreeGrafter"/>
</dbReference>
<dbReference type="InterPro" id="IPR003542">
    <property type="entry name" value="Enbac_synth_compD-like"/>
</dbReference>
<accession>A0AB39RPK7</accession>
<dbReference type="PANTHER" id="PTHR38096">
    <property type="entry name" value="ENTEROBACTIN SYNTHASE COMPONENT D"/>
    <property type="match status" value="1"/>
</dbReference>
<evidence type="ECO:0000256" key="2">
    <source>
        <dbReference type="PIRSR" id="PIRSR603542-2"/>
    </source>
</evidence>
<reference evidence="5" key="1">
    <citation type="submission" date="2024-07" db="EMBL/GenBank/DDBJ databases">
        <authorList>
            <person name="Yu S.T."/>
        </authorList>
    </citation>
    <scope>NUCLEOTIDE SEQUENCE</scope>
    <source>
        <strain evidence="5">R41</strain>
    </source>
</reference>
<feature type="binding site" evidence="1">
    <location>
        <position position="143"/>
    </location>
    <ligand>
        <name>CoA</name>
        <dbReference type="ChEBI" id="CHEBI:57287"/>
    </ligand>
</feature>
<feature type="binding site" evidence="2">
    <location>
        <position position="209"/>
    </location>
    <ligand>
        <name>Mg(2+)</name>
        <dbReference type="ChEBI" id="CHEBI:18420"/>
    </ligand>
</feature>
<keyword evidence="2" id="KW-0460">Magnesium</keyword>
<evidence type="ECO:0000259" key="4">
    <source>
        <dbReference type="Pfam" id="PF17837"/>
    </source>
</evidence>
<feature type="binding site" evidence="1">
    <location>
        <begin position="187"/>
        <end position="188"/>
    </location>
    <ligand>
        <name>CoA</name>
        <dbReference type="ChEBI" id="CHEBI:57287"/>
    </ligand>
</feature>
<keyword evidence="2" id="KW-0479">Metal-binding</keyword>
<gene>
    <name evidence="5" type="ORF">AB5J53_36065</name>
</gene>
<feature type="binding site" evidence="2">
    <location>
        <position position="210"/>
    </location>
    <ligand>
        <name>Mg(2+)</name>
        <dbReference type="ChEBI" id="CHEBI:18420"/>
    </ligand>
</feature>
<dbReference type="GO" id="GO:0009239">
    <property type="term" value="P:enterobactin biosynthetic process"/>
    <property type="evidence" value="ECO:0007669"/>
    <property type="project" value="InterPro"/>
</dbReference>
<feature type="binding site" evidence="1">
    <location>
        <position position="278"/>
    </location>
    <ligand>
        <name>CoA</name>
        <dbReference type="ChEBI" id="CHEBI:57287"/>
    </ligand>
</feature>
<dbReference type="GO" id="GO:0005886">
    <property type="term" value="C:plasma membrane"/>
    <property type="evidence" value="ECO:0007669"/>
    <property type="project" value="TreeGrafter"/>
</dbReference>
<dbReference type="EMBL" id="CP163443">
    <property type="protein sequence ID" value="XDQ56710.1"/>
    <property type="molecule type" value="Genomic_DNA"/>
</dbReference>